<dbReference type="KEGG" id="lmd:METH_19070"/>
<dbReference type="STRING" id="999552.METH_19070"/>
<dbReference type="Proteomes" id="UP000018780">
    <property type="component" value="Chromosome"/>
</dbReference>
<gene>
    <name evidence="1" type="ORF">METH_19070</name>
</gene>
<name>V9VX26_9RHOB</name>
<keyword evidence="2" id="KW-1185">Reference proteome</keyword>
<reference evidence="1 2" key="1">
    <citation type="submission" date="2013-09" db="EMBL/GenBank/DDBJ databases">
        <authorList>
            <consortium name="DOE Joint Genome Institute"/>
            <person name="Klenk H.-P."/>
            <person name="Huntemann M."/>
            <person name="Han J."/>
            <person name="Chen A."/>
            <person name="Kyrpides N."/>
            <person name="Mavromatis K."/>
            <person name="Markowitz V."/>
            <person name="Palaniappan K."/>
            <person name="Ivanova N."/>
            <person name="Schaumberg A."/>
            <person name="Pati A."/>
            <person name="Liolios K."/>
            <person name="Nordberg H.P."/>
            <person name="Cantor M.N."/>
            <person name="Hua S.X."/>
            <person name="Woyke T."/>
        </authorList>
    </citation>
    <scope>NUCLEOTIDE SEQUENCE [LARGE SCALE GENOMIC DNA]</scope>
    <source>
        <strain evidence="1 2">DSM 14336</strain>
    </source>
</reference>
<dbReference type="AlphaFoldDB" id="V9VX26"/>
<proteinExistence type="predicted"/>
<evidence type="ECO:0000313" key="2">
    <source>
        <dbReference type="Proteomes" id="UP000018780"/>
    </source>
</evidence>
<accession>V9VX26</accession>
<protein>
    <submittedName>
        <fullName evidence="1">Uncharacterized protein</fullName>
    </submittedName>
</protein>
<evidence type="ECO:0000313" key="1">
    <source>
        <dbReference type="EMBL" id="AHD03291.1"/>
    </source>
</evidence>
<dbReference type="HOGENOM" id="CLU_3272197_0_0_5"/>
<dbReference type="EMBL" id="CP006773">
    <property type="protein sequence ID" value="AHD03291.1"/>
    <property type="molecule type" value="Genomic_DNA"/>
</dbReference>
<sequence>MIQIKVQNGCPAHSPASEAALFRTPDFRRGHFGLTCCAASV</sequence>
<organism evidence="1 2">
    <name type="scientific">Leisingera methylohalidivorans DSM 14336</name>
    <dbReference type="NCBI Taxonomy" id="999552"/>
    <lineage>
        <taxon>Bacteria</taxon>
        <taxon>Pseudomonadati</taxon>
        <taxon>Pseudomonadota</taxon>
        <taxon>Alphaproteobacteria</taxon>
        <taxon>Rhodobacterales</taxon>
        <taxon>Roseobacteraceae</taxon>
        <taxon>Leisingera</taxon>
    </lineage>
</organism>